<accession>A0ABS9TFV5</accession>
<dbReference type="Proteomes" id="UP001299970">
    <property type="component" value="Unassembled WGS sequence"/>
</dbReference>
<reference evidence="1 2" key="1">
    <citation type="submission" date="2022-03" db="EMBL/GenBank/DDBJ databases">
        <title>Pseudonocardia alaer sp. nov., a novel actinomycete isolated from reed forest soil.</title>
        <authorList>
            <person name="Wang L."/>
        </authorList>
    </citation>
    <scope>NUCLEOTIDE SEQUENCE [LARGE SCALE GENOMIC DNA]</scope>
    <source>
        <strain evidence="1 2">Y-16303</strain>
    </source>
</reference>
<proteinExistence type="predicted"/>
<evidence type="ECO:0000313" key="2">
    <source>
        <dbReference type="Proteomes" id="UP001299970"/>
    </source>
</evidence>
<sequence length="47" mass="5498">MRSTQQCPPGRAASRRARLAAMSNLLFTDLERFWPSRRGHAFDEFCR</sequence>
<evidence type="ECO:0000313" key="1">
    <source>
        <dbReference type="EMBL" id="MCH6167422.1"/>
    </source>
</evidence>
<comment type="caution">
    <text evidence="1">The sequence shown here is derived from an EMBL/GenBank/DDBJ whole genome shotgun (WGS) entry which is preliminary data.</text>
</comment>
<dbReference type="EMBL" id="JAKXMK010000013">
    <property type="protein sequence ID" value="MCH6167422.1"/>
    <property type="molecule type" value="Genomic_DNA"/>
</dbReference>
<protein>
    <submittedName>
        <fullName evidence="1">Uncharacterized protein</fullName>
    </submittedName>
</protein>
<dbReference type="RefSeq" id="WP_241037801.1">
    <property type="nucleotide sequence ID" value="NZ_BAAAJF010000005.1"/>
</dbReference>
<gene>
    <name evidence="1" type="ORF">MMF94_17185</name>
</gene>
<organism evidence="1 2">
    <name type="scientific">Pseudonocardia alaniniphila</name>
    <dbReference type="NCBI Taxonomy" id="75291"/>
    <lineage>
        <taxon>Bacteria</taxon>
        <taxon>Bacillati</taxon>
        <taxon>Actinomycetota</taxon>
        <taxon>Actinomycetes</taxon>
        <taxon>Pseudonocardiales</taxon>
        <taxon>Pseudonocardiaceae</taxon>
        <taxon>Pseudonocardia</taxon>
    </lineage>
</organism>
<name>A0ABS9TFV5_9PSEU</name>
<keyword evidence="2" id="KW-1185">Reference proteome</keyword>